<organism evidence="1 2">
    <name type="scientific">Bremia lactucae</name>
    <name type="common">Lettuce downy mildew</name>
    <dbReference type="NCBI Taxonomy" id="4779"/>
    <lineage>
        <taxon>Eukaryota</taxon>
        <taxon>Sar</taxon>
        <taxon>Stramenopiles</taxon>
        <taxon>Oomycota</taxon>
        <taxon>Peronosporomycetes</taxon>
        <taxon>Peronosporales</taxon>
        <taxon>Peronosporaceae</taxon>
        <taxon>Bremia</taxon>
    </lineage>
</organism>
<accession>A0A976IL49</accession>
<dbReference type="AlphaFoldDB" id="A0A976IL49"/>
<dbReference type="KEGG" id="blac:94350585"/>
<comment type="caution">
    <text evidence="1">The sequence shown here is derived from an EMBL/GenBank/DDBJ whole genome shotgun (WGS) entry which is preliminary data.</text>
</comment>
<reference evidence="1 2" key="1">
    <citation type="journal article" date="2021" name="Genome Biol.">
        <title>AFLAP: assembly-free linkage analysis pipeline using k-mers from genome sequencing data.</title>
        <authorList>
            <person name="Fletcher K."/>
            <person name="Zhang L."/>
            <person name="Gil J."/>
            <person name="Han R."/>
            <person name="Cavanaugh K."/>
            <person name="Michelmore R."/>
        </authorList>
    </citation>
    <scope>NUCLEOTIDE SEQUENCE [LARGE SCALE GENOMIC DNA]</scope>
    <source>
        <strain evidence="1 2">SF5</strain>
    </source>
</reference>
<gene>
    <name evidence="1" type="ORF">CCR75_006847</name>
</gene>
<keyword evidence="2" id="KW-1185">Reference proteome</keyword>
<evidence type="ECO:0000313" key="1">
    <source>
        <dbReference type="EMBL" id="TDH73791.1"/>
    </source>
</evidence>
<name>A0A976IL49_BRELC</name>
<evidence type="ECO:0000313" key="2">
    <source>
        <dbReference type="Proteomes" id="UP000294530"/>
    </source>
</evidence>
<dbReference type="RefSeq" id="XP_067823289.1">
    <property type="nucleotide sequence ID" value="XM_067964914.1"/>
</dbReference>
<dbReference type="EMBL" id="SHOA02000009">
    <property type="protein sequence ID" value="TDH73791.1"/>
    <property type="molecule type" value="Genomic_DNA"/>
</dbReference>
<proteinExistence type="predicted"/>
<dbReference type="Proteomes" id="UP000294530">
    <property type="component" value="Unassembled WGS sequence"/>
</dbReference>
<sequence length="198" mass="21745">MRFAQAENINLCPTRKRSSTCTKMLTLFTIVAIISAFGEISGSHLATHSALTASELHKPRQLLRRAESTDGERIATQALLNKSKKIFDAALRVAGPRIEKEKVARDYVLPPHKLAKVKSSGKNLVKQEQKKISIGAQADKAAVNLLKQGKNTILIGAKAEKAARDGTLMKNLIQYLKSTLEDNSHKKLVDSMTSMVIK</sequence>
<protein>
    <submittedName>
        <fullName evidence="1">Uncharacterized protein</fullName>
    </submittedName>
</protein>
<dbReference type="GeneID" id="94350585"/>